<dbReference type="Pfam" id="PF14310">
    <property type="entry name" value="Fn3-like"/>
    <property type="match status" value="1"/>
</dbReference>
<comment type="similarity">
    <text evidence="1">Belongs to the glycosyl hydrolase 3 family.</text>
</comment>
<dbReference type="InterPro" id="IPR026891">
    <property type="entry name" value="Fn3-like"/>
</dbReference>
<keyword evidence="2" id="KW-0378">Hydrolase</keyword>
<sequence length="756" mass="85198">MEKEKIEEKIESLLSSMSLDEKVAQLKARSISISKVIGKLLLEDFFSELRPELKEKIMGFIFNFYSNRELAEGMTKTLWRKMWKEVVLEGVEKKYPIGELSCALRSMSPRESAQFANEIQKYVLENSRVKIPILIHDEALHGCMAKGSTIFPQAIGMASTWNPELIYQVVTAIGKETRSRGIHQVLSPTINIARDPRCGRTEETYGEDPYLASRMAVAYIKGVQEQGVISTPKHFVANFVGDGGRDSYPIHFSERLLREIYFPAFRASIEEAGALSLMAAYNSLDGIPCSSNKWLLTRILRKEWGFKGYVVSDYFSVLHLMTKHKVAESKAEAAKLSLEAGLDMELPDSDCFEEIPGLIRESKLSQDTLDEAVRRVLRVKFWIGLFDNPFVDPDYAERINDCSEHRELALRVARESIVLLKNEGILPLNKDIRSIAVIGPNAAVPRLGGYSGYGVKVVTPLEGIKNKLGDKVKVYFAEGCGLNDTSKSGFDEAIKIAQKSDVAILFMGNSVPETEGEQRDRHNLNLPGVQEDLIKEICNTNTPVIVVLINGSAITMMNWIDKVQAVIEAWYPGEEGGNAIADVLFGDYNPGGKLPISFPKYSSQLPLYYNHKPSGRVDDYVDLRGNQYLFPFGYGLSYTDFKYSNLRITPEEIPRDGEVVITFDIENIGKYKGDEVVQLYLHDEFASVARPIKELKRFERVTLDVGERKTVSFKLNRRDLEFLSMDMELVVEPGRFEVLIGSSSEDIRLKGFFIVK</sequence>
<dbReference type="Gene3D" id="2.60.40.10">
    <property type="entry name" value="Immunoglobulins"/>
    <property type="match status" value="1"/>
</dbReference>
<dbReference type="Pfam" id="PF01915">
    <property type="entry name" value="Glyco_hydro_3_C"/>
    <property type="match status" value="1"/>
</dbReference>
<dbReference type="PRINTS" id="PR00133">
    <property type="entry name" value="GLHYDRLASE3"/>
</dbReference>
<accession>A0A7V3ZIU2</accession>
<dbReference type="FunFam" id="3.40.50.1700:FF:000009">
    <property type="entry name" value="Periplasmic beta-glucosidase"/>
    <property type="match status" value="1"/>
</dbReference>
<dbReference type="SMART" id="SM01217">
    <property type="entry name" value="Fn3_like"/>
    <property type="match status" value="1"/>
</dbReference>
<dbReference type="EMBL" id="DTDV01000014">
    <property type="protein sequence ID" value="HGK23786.1"/>
    <property type="molecule type" value="Genomic_DNA"/>
</dbReference>
<dbReference type="GO" id="GO:0005975">
    <property type="term" value="P:carbohydrate metabolic process"/>
    <property type="evidence" value="ECO:0007669"/>
    <property type="project" value="InterPro"/>
</dbReference>
<dbReference type="AlphaFoldDB" id="A0A7V3ZIU2"/>
<evidence type="ECO:0000256" key="2">
    <source>
        <dbReference type="ARBA" id="ARBA00022801"/>
    </source>
</evidence>
<dbReference type="InterPro" id="IPR036881">
    <property type="entry name" value="Glyco_hydro_3_C_sf"/>
</dbReference>
<evidence type="ECO:0000256" key="1">
    <source>
        <dbReference type="ARBA" id="ARBA00005336"/>
    </source>
</evidence>
<dbReference type="InterPro" id="IPR017853">
    <property type="entry name" value="GH"/>
</dbReference>
<dbReference type="InterPro" id="IPR002772">
    <property type="entry name" value="Glyco_hydro_3_C"/>
</dbReference>
<dbReference type="InterPro" id="IPR050288">
    <property type="entry name" value="Cellulose_deg_GH3"/>
</dbReference>
<gene>
    <name evidence="4" type="ORF">ENU78_04970</name>
</gene>
<evidence type="ECO:0000259" key="3">
    <source>
        <dbReference type="SMART" id="SM01217"/>
    </source>
</evidence>
<dbReference type="SUPFAM" id="SSF52279">
    <property type="entry name" value="Beta-D-glucan exohydrolase, C-terminal domain"/>
    <property type="match status" value="1"/>
</dbReference>
<protein>
    <submittedName>
        <fullName evidence="4">Beta-glucosidase</fullName>
    </submittedName>
</protein>
<dbReference type="Gene3D" id="3.40.50.1700">
    <property type="entry name" value="Glycoside hydrolase family 3 C-terminal domain"/>
    <property type="match status" value="1"/>
</dbReference>
<comment type="caution">
    <text evidence="4">The sequence shown here is derived from an EMBL/GenBank/DDBJ whole genome shotgun (WGS) entry which is preliminary data.</text>
</comment>
<dbReference type="InterPro" id="IPR013783">
    <property type="entry name" value="Ig-like_fold"/>
</dbReference>
<evidence type="ECO:0000313" key="4">
    <source>
        <dbReference type="EMBL" id="HGK23786.1"/>
    </source>
</evidence>
<dbReference type="FunFam" id="2.60.40.10:FF:000495">
    <property type="entry name" value="Periplasmic beta-glucosidase"/>
    <property type="match status" value="1"/>
</dbReference>
<feature type="domain" description="Fibronectin type III-like" evidence="3">
    <location>
        <begin position="675"/>
        <end position="744"/>
    </location>
</feature>
<reference evidence="4" key="1">
    <citation type="journal article" date="2020" name="mSystems">
        <title>Genome- and Community-Level Interaction Insights into Carbon Utilization and Element Cycling Functions of Hydrothermarchaeota in Hydrothermal Sediment.</title>
        <authorList>
            <person name="Zhou Z."/>
            <person name="Liu Y."/>
            <person name="Xu W."/>
            <person name="Pan J."/>
            <person name="Luo Z.H."/>
            <person name="Li M."/>
        </authorList>
    </citation>
    <scope>NUCLEOTIDE SEQUENCE [LARGE SCALE GENOMIC DNA]</scope>
    <source>
        <strain evidence="4">SpSt-70</strain>
    </source>
</reference>
<proteinExistence type="inferred from homology"/>
<dbReference type="InterPro" id="IPR001764">
    <property type="entry name" value="Glyco_hydro_3_N"/>
</dbReference>
<name>A0A7V3ZIU2_DICTH</name>
<dbReference type="SUPFAM" id="SSF51445">
    <property type="entry name" value="(Trans)glycosidases"/>
    <property type="match status" value="1"/>
</dbReference>
<dbReference type="PANTHER" id="PTHR42715:SF10">
    <property type="entry name" value="BETA-GLUCOSIDASE"/>
    <property type="match status" value="1"/>
</dbReference>
<dbReference type="Pfam" id="PF00933">
    <property type="entry name" value="Glyco_hydro_3"/>
    <property type="match status" value="1"/>
</dbReference>
<dbReference type="PANTHER" id="PTHR42715">
    <property type="entry name" value="BETA-GLUCOSIDASE"/>
    <property type="match status" value="1"/>
</dbReference>
<dbReference type="InterPro" id="IPR036962">
    <property type="entry name" value="Glyco_hydro_3_N_sf"/>
</dbReference>
<dbReference type="Gene3D" id="3.20.20.300">
    <property type="entry name" value="Glycoside hydrolase, family 3, N-terminal domain"/>
    <property type="match status" value="1"/>
</dbReference>
<organism evidence="4">
    <name type="scientific">Dictyoglomus thermophilum</name>
    <dbReference type="NCBI Taxonomy" id="14"/>
    <lineage>
        <taxon>Bacteria</taxon>
        <taxon>Pseudomonadati</taxon>
        <taxon>Dictyoglomota</taxon>
        <taxon>Dictyoglomia</taxon>
        <taxon>Dictyoglomales</taxon>
        <taxon>Dictyoglomaceae</taxon>
        <taxon>Dictyoglomus</taxon>
    </lineage>
</organism>
<dbReference type="GO" id="GO:0008422">
    <property type="term" value="F:beta-glucosidase activity"/>
    <property type="evidence" value="ECO:0007669"/>
    <property type="project" value="UniProtKB-ARBA"/>
</dbReference>